<evidence type="ECO:0000256" key="2">
    <source>
        <dbReference type="SAM" id="MobiDB-lite"/>
    </source>
</evidence>
<dbReference type="SUPFAM" id="SSF53955">
    <property type="entry name" value="Lysozyme-like"/>
    <property type="match status" value="1"/>
</dbReference>
<dbReference type="Gene3D" id="1.10.530.10">
    <property type="match status" value="1"/>
</dbReference>
<dbReference type="Pfam" id="PF01464">
    <property type="entry name" value="SLT"/>
    <property type="match status" value="1"/>
</dbReference>
<evidence type="ECO:0000256" key="1">
    <source>
        <dbReference type="ARBA" id="ARBA00007734"/>
    </source>
</evidence>
<dbReference type="PANTHER" id="PTHR37423">
    <property type="entry name" value="SOLUBLE LYTIC MUREIN TRANSGLYCOSYLASE-RELATED"/>
    <property type="match status" value="1"/>
</dbReference>
<feature type="region of interest" description="Disordered" evidence="2">
    <location>
        <begin position="1"/>
        <end position="26"/>
    </location>
</feature>
<dbReference type="AlphaFoldDB" id="A0A495BJS8"/>
<feature type="domain" description="Transglycosylase SLT" evidence="3">
    <location>
        <begin position="42"/>
        <end position="152"/>
    </location>
</feature>
<protein>
    <submittedName>
        <fullName evidence="4">Transglycosylase-like protein with SLT domain</fullName>
    </submittedName>
</protein>
<sequence length="177" mass="19155">MSSWNRTDINIGKAQKDAPGQDMPVLGTGPKWAPADKGYHAMIAKAAEKYGVPVDLAIRQAAQESAHFDPAVISGQRKSAAGATGLFQFMPATAAGFKLNPTDPVASADTAMRYMAYLYKRFGDWKKAVWAYNWGEGNLAKYLRGEKSLPKETRLYGLILVDGMTPTQAKATAPSVK</sequence>
<dbReference type="InterPro" id="IPR023346">
    <property type="entry name" value="Lysozyme-like_dom_sf"/>
</dbReference>
<evidence type="ECO:0000259" key="3">
    <source>
        <dbReference type="Pfam" id="PF01464"/>
    </source>
</evidence>
<evidence type="ECO:0000313" key="4">
    <source>
        <dbReference type="EMBL" id="RKQ61151.1"/>
    </source>
</evidence>
<reference evidence="4 5" key="1">
    <citation type="submission" date="2018-10" db="EMBL/GenBank/DDBJ databases">
        <title>Genomic Encyclopedia of Type Strains, Phase IV (KMG-IV): sequencing the most valuable type-strain genomes for metagenomic binning, comparative biology and taxonomic classification.</title>
        <authorList>
            <person name="Goeker M."/>
        </authorList>
    </citation>
    <scope>NUCLEOTIDE SEQUENCE [LARGE SCALE GENOMIC DNA]</scope>
    <source>
        <strain evidence="4 5">DSM 3303</strain>
    </source>
</reference>
<evidence type="ECO:0000313" key="5">
    <source>
        <dbReference type="Proteomes" id="UP000279384"/>
    </source>
</evidence>
<dbReference type="EMBL" id="RBID01000011">
    <property type="protein sequence ID" value="RKQ61151.1"/>
    <property type="molecule type" value="Genomic_DNA"/>
</dbReference>
<dbReference type="RefSeq" id="WP_120809807.1">
    <property type="nucleotide sequence ID" value="NZ_RBID01000011.1"/>
</dbReference>
<organism evidence="4 5">
    <name type="scientific">Vogesella indigofera</name>
    <name type="common">Pseudomonas indigofera</name>
    <dbReference type="NCBI Taxonomy" id="45465"/>
    <lineage>
        <taxon>Bacteria</taxon>
        <taxon>Pseudomonadati</taxon>
        <taxon>Pseudomonadota</taxon>
        <taxon>Betaproteobacteria</taxon>
        <taxon>Neisseriales</taxon>
        <taxon>Chromobacteriaceae</taxon>
        <taxon>Vogesella</taxon>
    </lineage>
</organism>
<comment type="caution">
    <text evidence="4">The sequence shown here is derived from an EMBL/GenBank/DDBJ whole genome shotgun (WGS) entry which is preliminary data.</text>
</comment>
<proteinExistence type="inferred from homology"/>
<dbReference type="InterPro" id="IPR008258">
    <property type="entry name" value="Transglycosylase_SLT_dom_1"/>
</dbReference>
<accession>A0A495BJS8</accession>
<gene>
    <name evidence="4" type="ORF">C8E02_0918</name>
</gene>
<dbReference type="PANTHER" id="PTHR37423:SF2">
    <property type="entry name" value="MEMBRANE-BOUND LYTIC MUREIN TRANSGLYCOSYLASE C"/>
    <property type="match status" value="1"/>
</dbReference>
<dbReference type="Proteomes" id="UP000279384">
    <property type="component" value="Unassembled WGS sequence"/>
</dbReference>
<comment type="similarity">
    <text evidence="1">Belongs to the transglycosylase Slt family.</text>
</comment>
<name>A0A495BJS8_VOGIN</name>